<evidence type="ECO:0000256" key="10">
    <source>
        <dbReference type="ARBA" id="ARBA00023128"/>
    </source>
</evidence>
<dbReference type="PANTHER" id="PTHR12210">
    <property type="entry name" value="DULLARD PROTEIN PHOSPHATASE"/>
    <property type="match status" value="1"/>
</dbReference>
<keyword evidence="7 12" id="KW-0809">Transit peptide</keyword>
<dbReference type="OMA" id="RFRYISW"/>
<evidence type="ECO:0000256" key="8">
    <source>
        <dbReference type="ARBA" id="ARBA00022989"/>
    </source>
</evidence>
<evidence type="ECO:0000256" key="11">
    <source>
        <dbReference type="ARBA" id="ARBA00023136"/>
    </source>
</evidence>
<dbReference type="OrthoDB" id="287041at2759"/>
<keyword evidence="5" id="KW-0999">Mitochondrion inner membrane</keyword>
<sequence>MFTRVAARALAGTLLGSGARVAQLSRGTSMGGETAPATAAAIARRSLQRRGLSTESASKAGAEEQGVMATVVDTVSTMGTAVGCLVGATIGVSYYTHSTKQLEEALEKGEHVPGALKDTPLKQALDYAFGHLLEFRQWADGLRHQYLDPVSDKLLPDHPPNAVYIPHTLVLDLDECLIKSDWRRERGWRTFKRPGAGDFIKHMAQFYEVIVFSDQTSMYVDPILERLDPQRFLAGRLAREANQYVDGEYLRDLTKLNRDVGMVLYITARPKTSMQQENVVQISPYIVDSEGRTAGGDGPDTTLLDLMPFLESIVRLNVKDVREVLASYKQEQEATGKSVPEIFRSRQYRFQKQQRQKTVTKPAFSRGW</sequence>
<dbReference type="STRING" id="296587.C1EAX1"/>
<keyword evidence="4" id="KW-0812">Transmembrane</keyword>
<evidence type="ECO:0000256" key="5">
    <source>
        <dbReference type="ARBA" id="ARBA00022792"/>
    </source>
</evidence>
<keyword evidence="9 12" id="KW-0811">Translocation</keyword>
<keyword evidence="11" id="KW-0472">Membrane</keyword>
<dbReference type="Gene3D" id="3.40.50.1000">
    <property type="entry name" value="HAD superfamily/HAD-like"/>
    <property type="match status" value="1"/>
</dbReference>
<dbReference type="GO" id="GO:0005744">
    <property type="term" value="C:TIM23 mitochondrial import inner membrane translocase complex"/>
    <property type="evidence" value="ECO:0007669"/>
    <property type="project" value="UniProtKB-UniRule"/>
</dbReference>
<dbReference type="GO" id="GO:0015031">
    <property type="term" value="P:protein transport"/>
    <property type="evidence" value="ECO:0007669"/>
    <property type="project" value="UniProtKB-KW"/>
</dbReference>
<dbReference type="RefSeq" id="XP_002503673.1">
    <property type="nucleotide sequence ID" value="XM_002503627.1"/>
</dbReference>
<dbReference type="InParanoid" id="C1EAX1"/>
<keyword evidence="10 12" id="KW-0496">Mitochondrion</keyword>
<dbReference type="SUPFAM" id="SSF56784">
    <property type="entry name" value="HAD-like"/>
    <property type="match status" value="1"/>
</dbReference>
<dbReference type="GeneID" id="8245313"/>
<evidence type="ECO:0000256" key="7">
    <source>
        <dbReference type="ARBA" id="ARBA00022946"/>
    </source>
</evidence>
<comment type="similarity">
    <text evidence="2 12">Belongs to the TIM50 family.</text>
</comment>
<keyword evidence="15" id="KW-1185">Reference proteome</keyword>
<dbReference type="eggNOG" id="KOG2832">
    <property type="taxonomic scope" value="Eukaryota"/>
</dbReference>
<dbReference type="AlphaFoldDB" id="C1EAX1"/>
<dbReference type="Proteomes" id="UP000002009">
    <property type="component" value="Chromosome 7"/>
</dbReference>
<evidence type="ECO:0000313" key="14">
    <source>
        <dbReference type="EMBL" id="ACO64931.1"/>
    </source>
</evidence>
<evidence type="ECO:0000256" key="9">
    <source>
        <dbReference type="ARBA" id="ARBA00023010"/>
    </source>
</evidence>
<dbReference type="InterPro" id="IPR036412">
    <property type="entry name" value="HAD-like_sf"/>
</dbReference>
<dbReference type="FunFam" id="3.40.50.1000:FF:000019">
    <property type="entry name" value="Mitochondrial import inner membrane translocase subunit TIM50"/>
    <property type="match status" value="1"/>
</dbReference>
<dbReference type="Pfam" id="PF03031">
    <property type="entry name" value="NIF"/>
    <property type="match status" value="1"/>
</dbReference>
<evidence type="ECO:0000313" key="15">
    <source>
        <dbReference type="Proteomes" id="UP000002009"/>
    </source>
</evidence>
<keyword evidence="3 12" id="KW-0813">Transport</keyword>
<keyword evidence="6 12" id="KW-0653">Protein transport</keyword>
<evidence type="ECO:0000256" key="1">
    <source>
        <dbReference type="ARBA" id="ARBA00004434"/>
    </source>
</evidence>
<dbReference type="KEGG" id="mis:MICPUN_60225"/>
<dbReference type="PROSITE" id="PS50969">
    <property type="entry name" value="FCP1"/>
    <property type="match status" value="1"/>
</dbReference>
<proteinExistence type="inferred from homology"/>
<organism evidence="14 15">
    <name type="scientific">Micromonas commoda (strain RCC299 / NOUM17 / CCMP2709)</name>
    <name type="common">Picoplanktonic green alga</name>
    <dbReference type="NCBI Taxonomy" id="296587"/>
    <lineage>
        <taxon>Eukaryota</taxon>
        <taxon>Viridiplantae</taxon>
        <taxon>Chlorophyta</taxon>
        <taxon>Mamiellophyceae</taxon>
        <taxon>Mamiellales</taxon>
        <taxon>Mamiellaceae</taxon>
        <taxon>Micromonas</taxon>
    </lineage>
</organism>
<dbReference type="InterPro" id="IPR023214">
    <property type="entry name" value="HAD_sf"/>
</dbReference>
<evidence type="ECO:0000256" key="2">
    <source>
        <dbReference type="ARBA" id="ARBA00006344"/>
    </source>
</evidence>
<dbReference type="SMART" id="SM00577">
    <property type="entry name" value="CPDc"/>
    <property type="match status" value="1"/>
</dbReference>
<reference evidence="14 15" key="1">
    <citation type="journal article" date="2009" name="Science">
        <title>Green evolution and dynamic adaptations revealed by genomes of the marine picoeukaryotes Micromonas.</title>
        <authorList>
            <person name="Worden A.Z."/>
            <person name="Lee J.H."/>
            <person name="Mock T."/>
            <person name="Rouze P."/>
            <person name="Simmons M.P."/>
            <person name="Aerts A.L."/>
            <person name="Allen A.E."/>
            <person name="Cuvelier M.L."/>
            <person name="Derelle E."/>
            <person name="Everett M.V."/>
            <person name="Foulon E."/>
            <person name="Grimwood J."/>
            <person name="Gundlach H."/>
            <person name="Henrissat B."/>
            <person name="Napoli C."/>
            <person name="McDonald S.M."/>
            <person name="Parker M.S."/>
            <person name="Rombauts S."/>
            <person name="Salamov A."/>
            <person name="Von Dassow P."/>
            <person name="Badger J.H."/>
            <person name="Coutinho P.M."/>
            <person name="Demir E."/>
            <person name="Dubchak I."/>
            <person name="Gentemann C."/>
            <person name="Eikrem W."/>
            <person name="Gready J.E."/>
            <person name="John U."/>
            <person name="Lanier W."/>
            <person name="Lindquist E.A."/>
            <person name="Lucas S."/>
            <person name="Mayer K.F."/>
            <person name="Moreau H."/>
            <person name="Not F."/>
            <person name="Otillar R."/>
            <person name="Panaud O."/>
            <person name="Pangilinan J."/>
            <person name="Paulsen I."/>
            <person name="Piegu B."/>
            <person name="Poliakov A."/>
            <person name="Robbens S."/>
            <person name="Schmutz J."/>
            <person name="Toulza E."/>
            <person name="Wyss T."/>
            <person name="Zelensky A."/>
            <person name="Zhou K."/>
            <person name="Armbrust E.V."/>
            <person name="Bhattacharya D."/>
            <person name="Goodenough U.W."/>
            <person name="Van de Peer Y."/>
            <person name="Grigoriev I.V."/>
        </authorList>
    </citation>
    <scope>NUCLEOTIDE SEQUENCE [LARGE SCALE GENOMIC DNA]</scope>
    <source>
        <strain evidence="15">RCC299 / NOUM17</strain>
    </source>
</reference>
<dbReference type="EMBL" id="CP001328">
    <property type="protein sequence ID" value="ACO64931.1"/>
    <property type="molecule type" value="Genomic_DNA"/>
</dbReference>
<dbReference type="InterPro" id="IPR050365">
    <property type="entry name" value="TIM50"/>
</dbReference>
<dbReference type="FunCoup" id="C1EAX1">
    <property type="interactions" value="1722"/>
</dbReference>
<evidence type="ECO:0000256" key="6">
    <source>
        <dbReference type="ARBA" id="ARBA00022927"/>
    </source>
</evidence>
<dbReference type="CDD" id="cd07521">
    <property type="entry name" value="HAD_FCP1-like"/>
    <property type="match status" value="1"/>
</dbReference>
<comment type="function">
    <text evidence="12">Essential component of the TIM23 complex, a complex that mediates the translocation of transit peptide-containing proteins across the mitochondrial inner membrane.</text>
</comment>
<name>C1EAX1_MICCC</name>
<dbReference type="InterPro" id="IPR004274">
    <property type="entry name" value="FCP1_dom"/>
</dbReference>
<comment type="subunit">
    <text evidence="12">Component of the TIM23 complex.</text>
</comment>
<keyword evidence="8" id="KW-1133">Transmembrane helix</keyword>
<comment type="subcellular location">
    <subcellularLocation>
        <location evidence="1 12">Mitochondrion inner membrane</location>
        <topology evidence="1 12">Single-pass membrane protein</topology>
    </subcellularLocation>
</comment>
<evidence type="ECO:0000256" key="12">
    <source>
        <dbReference type="RuleBase" id="RU365079"/>
    </source>
</evidence>
<accession>C1EAX1</accession>
<feature type="domain" description="FCP1 homology" evidence="13">
    <location>
        <begin position="162"/>
        <end position="313"/>
    </location>
</feature>
<evidence type="ECO:0000259" key="13">
    <source>
        <dbReference type="PROSITE" id="PS50969"/>
    </source>
</evidence>
<evidence type="ECO:0000256" key="4">
    <source>
        <dbReference type="ARBA" id="ARBA00022692"/>
    </source>
</evidence>
<gene>
    <name evidence="14" type="ORF">MICPUN_60225</name>
</gene>
<evidence type="ECO:0000256" key="3">
    <source>
        <dbReference type="ARBA" id="ARBA00022448"/>
    </source>
</evidence>
<protein>
    <recommendedName>
        <fullName evidence="12">Mitochondrial import inner membrane translocase subunit TIM50</fullName>
    </recommendedName>
</protein>